<name>A0ABD0MFE6_CIRMR</name>
<protein>
    <submittedName>
        <fullName evidence="1">Uncharacterized protein</fullName>
    </submittedName>
</protein>
<evidence type="ECO:0000313" key="2">
    <source>
        <dbReference type="Proteomes" id="UP001529510"/>
    </source>
</evidence>
<proteinExistence type="predicted"/>
<reference evidence="1 2" key="1">
    <citation type="submission" date="2024-05" db="EMBL/GenBank/DDBJ databases">
        <title>Genome sequencing and assembly of Indian major carp, Cirrhinus mrigala (Hamilton, 1822).</title>
        <authorList>
            <person name="Mohindra V."/>
            <person name="Chowdhury L.M."/>
            <person name="Lal K."/>
            <person name="Jena J.K."/>
        </authorList>
    </citation>
    <scope>NUCLEOTIDE SEQUENCE [LARGE SCALE GENOMIC DNA]</scope>
    <source>
        <strain evidence="1">CM1030</strain>
        <tissue evidence="1">Blood</tissue>
    </source>
</reference>
<evidence type="ECO:0000313" key="1">
    <source>
        <dbReference type="EMBL" id="KAL0147476.1"/>
    </source>
</evidence>
<keyword evidence="2" id="KW-1185">Reference proteome</keyword>
<gene>
    <name evidence="1" type="ORF">M9458_057216</name>
</gene>
<comment type="caution">
    <text evidence="1">The sequence shown here is derived from an EMBL/GenBank/DDBJ whole genome shotgun (WGS) entry which is preliminary data.</text>
</comment>
<dbReference type="Proteomes" id="UP001529510">
    <property type="component" value="Unassembled WGS sequence"/>
</dbReference>
<dbReference type="EMBL" id="JAMKFB020000746">
    <property type="protein sequence ID" value="KAL0147476.1"/>
    <property type="molecule type" value="Genomic_DNA"/>
</dbReference>
<accession>A0ABD0MFE6</accession>
<organism evidence="1 2">
    <name type="scientific">Cirrhinus mrigala</name>
    <name type="common">Mrigala</name>
    <dbReference type="NCBI Taxonomy" id="683832"/>
    <lineage>
        <taxon>Eukaryota</taxon>
        <taxon>Metazoa</taxon>
        <taxon>Chordata</taxon>
        <taxon>Craniata</taxon>
        <taxon>Vertebrata</taxon>
        <taxon>Euteleostomi</taxon>
        <taxon>Actinopterygii</taxon>
        <taxon>Neopterygii</taxon>
        <taxon>Teleostei</taxon>
        <taxon>Ostariophysi</taxon>
        <taxon>Cypriniformes</taxon>
        <taxon>Cyprinidae</taxon>
        <taxon>Labeoninae</taxon>
        <taxon>Labeonini</taxon>
        <taxon>Cirrhinus</taxon>
    </lineage>
</organism>
<dbReference type="AlphaFoldDB" id="A0ABD0MFE6"/>
<sequence>MAILQVYQAKALKELDEGSTDPEVLRELRSATNYALRATKVTAQALGRAMSTLVAQERHLWLNIAEMKDAKKVHFLDAPVLQGGLFGETVEEFAKQFSAVKNQTEAIKHILPRRGTASRGASTPGLPGLSSLRLLQQPCLSLGRQPDRNGLLADRLLRTLTRLLSDWRDCAPACPSPGEPHSFGGEGVNFTTSIKEQFFPFLGQSLFHSVPDPRSLDGRTLHGNIRTLVDVSSLPSPALMHRVCIQGDLCHRSPAEAGPWNKVSAQKSPVSFLTDLVPSRHGPTAKGTPDIVPLAWLSLPTLSRWLARKIRLGYAIQFTRHPPKFSGVLFTSVRGDSATVLRQEIANLLAKQ</sequence>